<feature type="region of interest" description="Disordered" evidence="1">
    <location>
        <begin position="231"/>
        <end position="266"/>
    </location>
</feature>
<protein>
    <submittedName>
        <fullName evidence="2">Uncharacterized protein</fullName>
    </submittedName>
</protein>
<keyword evidence="3" id="KW-1185">Reference proteome</keyword>
<sequence>MSAAQTQKESSEAGWGCLESLGLSQRELVLAEALQMEYDALSRLKQDKNGTGTSHTEPGAPSQTSLKTPNPSTDRARPMPSQNLPAPSGGNLLMDLSGSDSSLNQPGGSQFPLLLPPRPSPPQGVFMKESPYILDSPEVSKFRDLTGSSPEDSFGPSLGFFSKSSSLPDDVPPAIPPRHPLRPMSGSEIPFLPPRPPTAPRDVNLFQPEVNQLKVTSAELNYDIINDSLSRLNEGRPPLPARHTNGDQPGKPVARSKTLPPQVPPRTYIPAVKSYKNLRRVSADPVSLGSRTNGFGCELFQVSEERDEEVAAFCHMLDVLRSAYPYSDRSKNSGFVWSPSVGHDELHLALGVGVKVTVVSEDFREPLTFPCDDVSMFPLAVVAMLAEVKLPAAVQRGEGLRVSVIAALLEKGVS</sequence>
<name>A0ABU7AH60_9TELE</name>
<dbReference type="EMBL" id="JAHUTI010015216">
    <property type="protein sequence ID" value="MED6237387.1"/>
    <property type="molecule type" value="Genomic_DNA"/>
</dbReference>
<feature type="region of interest" description="Disordered" evidence="1">
    <location>
        <begin position="45"/>
        <end position="109"/>
    </location>
</feature>
<dbReference type="Proteomes" id="UP001345963">
    <property type="component" value="Unassembled WGS sequence"/>
</dbReference>
<evidence type="ECO:0000313" key="3">
    <source>
        <dbReference type="Proteomes" id="UP001345963"/>
    </source>
</evidence>
<comment type="caution">
    <text evidence="2">The sequence shown here is derived from an EMBL/GenBank/DDBJ whole genome shotgun (WGS) entry which is preliminary data.</text>
</comment>
<feature type="compositionally biased region" description="Low complexity" evidence="1">
    <location>
        <begin position="88"/>
        <end position="104"/>
    </location>
</feature>
<reference evidence="2 3" key="1">
    <citation type="submission" date="2021-07" db="EMBL/GenBank/DDBJ databases">
        <authorList>
            <person name="Palmer J.M."/>
        </authorList>
    </citation>
    <scope>NUCLEOTIDE SEQUENCE [LARGE SCALE GENOMIC DNA]</scope>
    <source>
        <strain evidence="2 3">AT_MEX2019</strain>
        <tissue evidence="2">Muscle</tissue>
    </source>
</reference>
<feature type="compositionally biased region" description="Polar residues" evidence="1">
    <location>
        <begin position="49"/>
        <end position="73"/>
    </location>
</feature>
<organism evidence="2 3">
    <name type="scientific">Ataeniobius toweri</name>
    <dbReference type="NCBI Taxonomy" id="208326"/>
    <lineage>
        <taxon>Eukaryota</taxon>
        <taxon>Metazoa</taxon>
        <taxon>Chordata</taxon>
        <taxon>Craniata</taxon>
        <taxon>Vertebrata</taxon>
        <taxon>Euteleostomi</taxon>
        <taxon>Actinopterygii</taxon>
        <taxon>Neopterygii</taxon>
        <taxon>Teleostei</taxon>
        <taxon>Neoteleostei</taxon>
        <taxon>Acanthomorphata</taxon>
        <taxon>Ovalentaria</taxon>
        <taxon>Atherinomorphae</taxon>
        <taxon>Cyprinodontiformes</taxon>
        <taxon>Goodeidae</taxon>
        <taxon>Ataeniobius</taxon>
    </lineage>
</organism>
<accession>A0ABU7AH60</accession>
<evidence type="ECO:0000313" key="2">
    <source>
        <dbReference type="EMBL" id="MED6237387.1"/>
    </source>
</evidence>
<evidence type="ECO:0000256" key="1">
    <source>
        <dbReference type="SAM" id="MobiDB-lite"/>
    </source>
</evidence>
<gene>
    <name evidence="2" type="ORF">ATANTOWER_023950</name>
</gene>
<proteinExistence type="predicted"/>